<gene>
    <name evidence="2" type="ORF">C3F09_10540</name>
</gene>
<dbReference type="Gene3D" id="2.40.160.20">
    <property type="match status" value="1"/>
</dbReference>
<dbReference type="SUPFAM" id="SSF56925">
    <property type="entry name" value="OMPA-like"/>
    <property type="match status" value="1"/>
</dbReference>
<protein>
    <recommendedName>
        <fullName evidence="4">Outer membrane protein beta-barrel domain-containing protein</fullName>
    </recommendedName>
</protein>
<name>A0A855X3U4_9BACT</name>
<dbReference type="InterPro" id="IPR011250">
    <property type="entry name" value="OMP/PagP_B-barrel"/>
</dbReference>
<reference evidence="2 3" key="1">
    <citation type="journal article" date="2018" name="ISME J.">
        <title>A methanotrophic archaeon couples anaerobic oxidation of methane to Fe(III) reduction.</title>
        <authorList>
            <person name="Cai C."/>
            <person name="Leu A.O."/>
            <person name="Xie G.J."/>
            <person name="Guo J."/>
            <person name="Feng Y."/>
            <person name="Zhao J.X."/>
            <person name="Tyson G.W."/>
            <person name="Yuan Z."/>
            <person name="Hu S."/>
        </authorList>
    </citation>
    <scope>NUCLEOTIDE SEQUENCE [LARGE SCALE GENOMIC DNA]</scope>
    <source>
        <strain evidence="2">FeB_12</strain>
    </source>
</reference>
<feature type="signal peptide" evidence="1">
    <location>
        <begin position="1"/>
        <end position="18"/>
    </location>
</feature>
<dbReference type="Proteomes" id="UP000250918">
    <property type="component" value="Unassembled WGS sequence"/>
</dbReference>
<dbReference type="AlphaFoldDB" id="A0A855X3U4"/>
<keyword evidence="1" id="KW-0732">Signal</keyword>
<feature type="chain" id="PRO_5032525475" description="Outer membrane protein beta-barrel domain-containing protein" evidence="1">
    <location>
        <begin position="19"/>
        <end position="228"/>
    </location>
</feature>
<evidence type="ECO:0008006" key="4">
    <source>
        <dbReference type="Google" id="ProtNLM"/>
    </source>
</evidence>
<evidence type="ECO:0000313" key="2">
    <source>
        <dbReference type="EMBL" id="PWB69116.1"/>
    </source>
</evidence>
<sequence length="228" mass="24391">MVITGVLLSVAAGSTALAETGPTKLEQFRRGHQAGFRLGVWSNSGDLPISLDTSGVVQYQASVGNTSFYAEAYLGIRLMPQAMLEFTGGMVNRGAVTVQSGGYVYYGNISLYPLTVRLKLYPLGGLGMSFQPYVMGGGGVYFGKNNIQFSNDYFAAYAERSVTDFNVVFGGGIDWPIASKIALDVQAAYLPMTFSKGLFGARDYSGVAITVGIKYVLPSLKGKQSPRH</sequence>
<organism evidence="2 3">
    <name type="scientific">candidate division GN15 bacterium</name>
    <dbReference type="NCBI Taxonomy" id="2072418"/>
    <lineage>
        <taxon>Bacteria</taxon>
        <taxon>candidate division GN15</taxon>
    </lineage>
</organism>
<evidence type="ECO:0000313" key="3">
    <source>
        <dbReference type="Proteomes" id="UP000250918"/>
    </source>
</evidence>
<dbReference type="EMBL" id="PQAP01000177">
    <property type="protein sequence ID" value="PWB69116.1"/>
    <property type="molecule type" value="Genomic_DNA"/>
</dbReference>
<evidence type="ECO:0000256" key="1">
    <source>
        <dbReference type="SAM" id="SignalP"/>
    </source>
</evidence>
<accession>A0A855X3U4</accession>
<comment type="caution">
    <text evidence="2">The sequence shown here is derived from an EMBL/GenBank/DDBJ whole genome shotgun (WGS) entry which is preliminary data.</text>
</comment>
<proteinExistence type="predicted"/>